<protein>
    <submittedName>
        <fullName evidence="1">Uncharacterized protein</fullName>
    </submittedName>
</protein>
<proteinExistence type="predicted"/>
<organism evidence="1 2">
    <name type="scientific">Streptomyces rhizosphaericus</name>
    <dbReference type="NCBI Taxonomy" id="114699"/>
    <lineage>
        <taxon>Bacteria</taxon>
        <taxon>Bacillati</taxon>
        <taxon>Actinomycetota</taxon>
        <taxon>Actinomycetes</taxon>
        <taxon>Kitasatosporales</taxon>
        <taxon>Streptomycetaceae</taxon>
        <taxon>Streptomyces</taxon>
        <taxon>Streptomyces violaceusniger group</taxon>
    </lineage>
</organism>
<accession>A0ABN1SFU6</accession>
<comment type="caution">
    <text evidence="1">The sequence shown here is derived from an EMBL/GenBank/DDBJ whole genome shotgun (WGS) entry which is preliminary data.</text>
</comment>
<evidence type="ECO:0000313" key="1">
    <source>
        <dbReference type="EMBL" id="GAA0987912.1"/>
    </source>
</evidence>
<evidence type="ECO:0000313" key="2">
    <source>
        <dbReference type="Proteomes" id="UP001500033"/>
    </source>
</evidence>
<gene>
    <name evidence="1" type="ORF">GCM10009576_058650</name>
</gene>
<dbReference type="EMBL" id="BAAAIE010000041">
    <property type="protein sequence ID" value="GAA0987912.1"/>
    <property type="molecule type" value="Genomic_DNA"/>
</dbReference>
<reference evidence="1 2" key="1">
    <citation type="journal article" date="2019" name="Int. J. Syst. Evol. Microbiol.">
        <title>The Global Catalogue of Microorganisms (GCM) 10K type strain sequencing project: providing services to taxonomists for standard genome sequencing and annotation.</title>
        <authorList>
            <consortium name="The Broad Institute Genomics Platform"/>
            <consortium name="The Broad Institute Genome Sequencing Center for Infectious Disease"/>
            <person name="Wu L."/>
            <person name="Ma J."/>
        </authorList>
    </citation>
    <scope>NUCLEOTIDE SEQUENCE [LARGE SCALE GENOMIC DNA]</scope>
    <source>
        <strain evidence="1 2">JCM 11445</strain>
    </source>
</reference>
<name>A0ABN1SFU6_9ACTN</name>
<keyword evidence="2" id="KW-1185">Reference proteome</keyword>
<sequence>MSVRSPPYTLCGFSITDRGAEVVTTFEQEWAHIKAGAATDVSTRLASADGWGKGGDSGGLRSDKKAWTAAASGVGTVKEIAKIALTELERGQKNRGGFDPLAVLPVIGPTAAPGSQCIAAQREVYQSWKRYLDNVTGRCDALKGRLEKAGQNHYKNDKAVQDAFEALEKRYEDTPQVGGQSRGR</sequence>
<dbReference type="Proteomes" id="UP001500033">
    <property type="component" value="Unassembled WGS sequence"/>
</dbReference>